<evidence type="ECO:0000256" key="6">
    <source>
        <dbReference type="ARBA" id="ARBA00022801"/>
    </source>
</evidence>
<protein>
    <recommendedName>
        <fullName evidence="1">RNA-directed DNA polymerase</fullName>
        <ecNumber evidence="1">2.7.7.49</ecNumber>
    </recommendedName>
</protein>
<reference evidence="12" key="1">
    <citation type="journal article" date="2015" name="Proc. Natl. Acad. Sci. U.S.A.">
        <title>Genome sequence of the Asian Tiger mosquito, Aedes albopictus, reveals insights into its biology, genetics, and evolution.</title>
        <authorList>
            <person name="Chen X.G."/>
            <person name="Jiang X."/>
            <person name="Gu J."/>
            <person name="Xu M."/>
            <person name="Wu Y."/>
            <person name="Deng Y."/>
            <person name="Zhang C."/>
            <person name="Bonizzoni M."/>
            <person name="Dermauw W."/>
            <person name="Vontas J."/>
            <person name="Armbruster P."/>
            <person name="Huang X."/>
            <person name="Yang Y."/>
            <person name="Zhang H."/>
            <person name="He W."/>
            <person name="Peng H."/>
            <person name="Liu Y."/>
            <person name="Wu K."/>
            <person name="Chen J."/>
            <person name="Lirakis M."/>
            <person name="Topalis P."/>
            <person name="Van Leeuwen T."/>
            <person name="Hall A.B."/>
            <person name="Jiang X."/>
            <person name="Thorpe C."/>
            <person name="Mueller R.L."/>
            <person name="Sun C."/>
            <person name="Waterhouse R.M."/>
            <person name="Yan G."/>
            <person name="Tu Z.J."/>
            <person name="Fang X."/>
            <person name="James A.A."/>
        </authorList>
    </citation>
    <scope>NUCLEOTIDE SEQUENCE [LARGE SCALE GENOMIC DNA]</scope>
    <source>
        <strain evidence="12">Foshan</strain>
    </source>
</reference>
<keyword evidence="4" id="KW-0540">Nuclease</keyword>
<feature type="domain" description="Integrase catalytic" evidence="10">
    <location>
        <begin position="788"/>
        <end position="943"/>
    </location>
</feature>
<organism evidence="11 12">
    <name type="scientific">Aedes albopictus</name>
    <name type="common">Asian tiger mosquito</name>
    <name type="synonym">Stegomyia albopicta</name>
    <dbReference type="NCBI Taxonomy" id="7160"/>
    <lineage>
        <taxon>Eukaryota</taxon>
        <taxon>Metazoa</taxon>
        <taxon>Ecdysozoa</taxon>
        <taxon>Arthropoda</taxon>
        <taxon>Hexapoda</taxon>
        <taxon>Insecta</taxon>
        <taxon>Pterygota</taxon>
        <taxon>Neoptera</taxon>
        <taxon>Endopterygota</taxon>
        <taxon>Diptera</taxon>
        <taxon>Nematocera</taxon>
        <taxon>Culicoidea</taxon>
        <taxon>Culicidae</taxon>
        <taxon>Culicinae</taxon>
        <taxon>Aedini</taxon>
        <taxon>Aedes</taxon>
        <taxon>Stegomyia</taxon>
    </lineage>
</organism>
<dbReference type="Gene3D" id="3.10.10.10">
    <property type="entry name" value="HIV Type 1 Reverse Transcriptase, subunit A, domain 1"/>
    <property type="match status" value="1"/>
</dbReference>
<dbReference type="InterPro" id="IPR050951">
    <property type="entry name" value="Retrovirus_Pol_polyprotein"/>
</dbReference>
<feature type="compositionally biased region" description="Basic and acidic residues" evidence="8">
    <location>
        <begin position="1084"/>
        <end position="1096"/>
    </location>
</feature>
<dbReference type="InterPro" id="IPR000477">
    <property type="entry name" value="RT_dom"/>
</dbReference>
<dbReference type="PROSITE" id="PS50878">
    <property type="entry name" value="RT_POL"/>
    <property type="match status" value="1"/>
</dbReference>
<dbReference type="Gene3D" id="1.10.340.70">
    <property type="match status" value="1"/>
</dbReference>
<dbReference type="Pfam" id="PF00665">
    <property type="entry name" value="rve"/>
    <property type="match status" value="1"/>
</dbReference>
<dbReference type="InterPro" id="IPR001969">
    <property type="entry name" value="Aspartic_peptidase_AS"/>
</dbReference>
<dbReference type="Pfam" id="PF00078">
    <property type="entry name" value="RVT_1"/>
    <property type="match status" value="1"/>
</dbReference>
<dbReference type="CDD" id="cd01647">
    <property type="entry name" value="RT_LTR"/>
    <property type="match status" value="1"/>
</dbReference>
<dbReference type="EnsemblMetazoa" id="AALFPA23_005260.R6665">
    <property type="protein sequence ID" value="AALFPA23_005260.P6665"/>
    <property type="gene ID" value="AALFPA23_005260"/>
</dbReference>
<dbReference type="PROSITE" id="PS00141">
    <property type="entry name" value="ASP_PROTEASE"/>
    <property type="match status" value="1"/>
</dbReference>
<dbReference type="Gene3D" id="3.30.70.270">
    <property type="match status" value="2"/>
</dbReference>
<dbReference type="InterPro" id="IPR001584">
    <property type="entry name" value="Integrase_cat-core"/>
</dbReference>
<name>A0ABM1Y367_AEDAL</name>
<dbReference type="Pfam" id="PF17917">
    <property type="entry name" value="RT_RNaseH"/>
    <property type="match status" value="1"/>
</dbReference>
<dbReference type="PROSITE" id="PS50994">
    <property type="entry name" value="INTEGRASE"/>
    <property type="match status" value="1"/>
</dbReference>
<dbReference type="InterPro" id="IPR043128">
    <property type="entry name" value="Rev_trsase/Diguanyl_cyclase"/>
</dbReference>
<evidence type="ECO:0000256" key="7">
    <source>
        <dbReference type="ARBA" id="ARBA00022918"/>
    </source>
</evidence>
<dbReference type="InterPro" id="IPR041588">
    <property type="entry name" value="Integrase_H2C2"/>
</dbReference>
<dbReference type="Gene3D" id="3.10.20.370">
    <property type="match status" value="1"/>
</dbReference>
<dbReference type="InterPro" id="IPR041373">
    <property type="entry name" value="RT_RNaseH"/>
</dbReference>
<evidence type="ECO:0000256" key="2">
    <source>
        <dbReference type="ARBA" id="ARBA00022679"/>
    </source>
</evidence>
<reference evidence="11" key="2">
    <citation type="submission" date="2025-05" db="UniProtKB">
        <authorList>
            <consortium name="EnsemblMetazoa"/>
        </authorList>
    </citation>
    <scope>IDENTIFICATION</scope>
    <source>
        <strain evidence="11">Foshan</strain>
    </source>
</reference>
<dbReference type="EC" id="2.7.7.49" evidence="1"/>
<dbReference type="SUPFAM" id="SSF56672">
    <property type="entry name" value="DNA/RNA polymerases"/>
    <property type="match status" value="1"/>
</dbReference>
<dbReference type="CDD" id="cd00303">
    <property type="entry name" value="retropepsin_like"/>
    <property type="match status" value="1"/>
</dbReference>
<evidence type="ECO:0000256" key="1">
    <source>
        <dbReference type="ARBA" id="ARBA00012493"/>
    </source>
</evidence>
<dbReference type="GeneID" id="134284439"/>
<evidence type="ECO:0000313" key="11">
    <source>
        <dbReference type="EnsemblMetazoa" id="AALFPA23_005260.P6665"/>
    </source>
</evidence>
<dbReference type="Proteomes" id="UP000069940">
    <property type="component" value="Unassembled WGS sequence"/>
</dbReference>
<dbReference type="RefSeq" id="XP_062699262.1">
    <property type="nucleotide sequence ID" value="XM_062843278.1"/>
</dbReference>
<dbReference type="Gene3D" id="3.30.420.10">
    <property type="entry name" value="Ribonuclease H-like superfamily/Ribonuclease H"/>
    <property type="match status" value="1"/>
</dbReference>
<accession>A0ABM1Y367</accession>
<dbReference type="PANTHER" id="PTHR37984">
    <property type="entry name" value="PROTEIN CBG26694"/>
    <property type="match status" value="1"/>
</dbReference>
<dbReference type="SUPFAM" id="SSF53098">
    <property type="entry name" value="Ribonuclease H-like"/>
    <property type="match status" value="1"/>
</dbReference>
<evidence type="ECO:0000259" key="9">
    <source>
        <dbReference type="PROSITE" id="PS50878"/>
    </source>
</evidence>
<sequence>MSLYVFFILYGFQDNLDSHRTVEAPIKCRVGGNIDTERTENECDPSIWCFGRFACNISSNGMVVGRVAGVEVQFLIDSGADVNTVSGDIFRSLMNNVEARPGMLSVEDGTDRPLKAYAMDQEIEVHATFVAELFISNDRPRAMEKFYVVENARALLGRSTAIRYSVLQIGLDVPIQTGQHSSFPGEILSLSTNTEFPKFNVAPVILNYDKNMAPSRRIFTSIPPSFRSETVRRLNELLESGIIERVTESMDKSYCSSLLVVPKGKHDIRLVVDLRGPNKAIIRTPFKMPTLESIMTDLPGRKWFSTLDLTSAFFHVELDENSRHLTNFFAGDGMYRFKRLPFGLTNAPDTFQEIMETVVLAGCKGVRNYLDDVLVFGDTKEEHDENLRAVMERLREHNVSINEEKCIFGAQSVKFLGFQVGDDGIRVEEEKLKAIREFRRPETQLEVKSFLGLMNFAERFIPGRADKTEKLRELAKSETFYWDAELEQEFEFMREKALTTISKLGYFDIHDDTELFVDASPIGLGAVLVQYSKEGIPRIISCASKALTDTERRYPQTQKEALAIVWGVERFTFYLTGKTFVIRTDSEANEFIFGEGLKTTKRAVSRAESWALRLQSYDFTMKRVPGHLNVADALSRLISKAQIDEPFEEEDEHNLLYALDIGGMKMTWKDIQLESEGDEELLDVQTSMKSGVWPKQHSRYAAQAKDLSSLGPLVFKEDKVVLPRKLRTLALTEAHQGHLGCPAMKRILRDYFWWPGLSADVEEFVKNCVTCVSISKKNPPIPLSSRQLPEGPWEVLQVDFLTITGCGYGEFMVLVDTYSRFISVVEMRHIDAKTTNEALQKIFFTWGLPLVLQSDNGPPFQSSEFVEFWETRGVTVRKSIPLCPQTNGMVERQNQGILKALTAAKLEGTSWKKGLQEYVHVHNTLKPHARLCITPFELLVGWKYRGSFPALWNTRQDKVDREEVRERDSTTKFQSKIYADTRRGARPSDIAVGDVVLMAVPKKNKTDPVFSTEHYTVLSRDGAKVVVRSDRGVQYTRNVQDFKRLPITGEADDDDELPKDAVPFPTQDEDKSTEGVTELVSNAEKPEQRPKRTIRRPERLKDMFMYRIYQ</sequence>
<dbReference type="InterPro" id="IPR036397">
    <property type="entry name" value="RNaseH_sf"/>
</dbReference>
<evidence type="ECO:0000256" key="5">
    <source>
        <dbReference type="ARBA" id="ARBA00022759"/>
    </source>
</evidence>
<feature type="region of interest" description="Disordered" evidence="8">
    <location>
        <begin position="1046"/>
        <end position="1096"/>
    </location>
</feature>
<dbReference type="InterPro" id="IPR043502">
    <property type="entry name" value="DNA/RNA_pol_sf"/>
</dbReference>
<keyword evidence="12" id="KW-1185">Reference proteome</keyword>
<keyword evidence="3" id="KW-0548">Nucleotidyltransferase</keyword>
<keyword evidence="6" id="KW-0378">Hydrolase</keyword>
<evidence type="ECO:0000256" key="8">
    <source>
        <dbReference type="SAM" id="MobiDB-lite"/>
    </source>
</evidence>
<keyword evidence="5" id="KW-0255">Endonuclease</keyword>
<feature type="domain" description="Reverse transcriptase" evidence="9">
    <location>
        <begin position="242"/>
        <end position="420"/>
    </location>
</feature>
<dbReference type="InterPro" id="IPR012337">
    <property type="entry name" value="RNaseH-like_sf"/>
</dbReference>
<evidence type="ECO:0000256" key="3">
    <source>
        <dbReference type="ARBA" id="ARBA00022695"/>
    </source>
</evidence>
<evidence type="ECO:0000259" key="10">
    <source>
        <dbReference type="PROSITE" id="PS50994"/>
    </source>
</evidence>
<evidence type="ECO:0000256" key="4">
    <source>
        <dbReference type="ARBA" id="ARBA00022722"/>
    </source>
</evidence>
<keyword evidence="2" id="KW-0808">Transferase</keyword>
<evidence type="ECO:0000313" key="12">
    <source>
        <dbReference type="Proteomes" id="UP000069940"/>
    </source>
</evidence>
<dbReference type="PANTHER" id="PTHR37984:SF11">
    <property type="entry name" value="INTEGRASE CATALYTIC DOMAIN-CONTAINING PROTEIN"/>
    <property type="match status" value="1"/>
</dbReference>
<dbReference type="CDD" id="cd09274">
    <property type="entry name" value="RNase_HI_RT_Ty3"/>
    <property type="match status" value="1"/>
</dbReference>
<keyword evidence="7" id="KW-0695">RNA-directed DNA polymerase</keyword>
<dbReference type="Pfam" id="PF17921">
    <property type="entry name" value="Integrase_H2C2"/>
    <property type="match status" value="1"/>
</dbReference>
<proteinExistence type="predicted"/>